<name>A0AAJ7STY5_PETMA</name>
<keyword evidence="10" id="KW-0325">Glycoprotein</keyword>
<dbReference type="PRINTS" id="PR00342">
    <property type="entry name" value="RHESUSRHD"/>
</dbReference>
<evidence type="ECO:0000313" key="15">
    <source>
        <dbReference type="RefSeq" id="XP_032805434.1"/>
    </source>
</evidence>
<evidence type="ECO:0000256" key="1">
    <source>
        <dbReference type="ARBA" id="ARBA00004651"/>
    </source>
</evidence>
<feature type="region of interest" description="Disordered" evidence="11">
    <location>
        <begin position="434"/>
        <end position="473"/>
    </location>
</feature>
<feature type="transmembrane region" description="Helical" evidence="12">
    <location>
        <begin position="67"/>
        <end position="85"/>
    </location>
</feature>
<dbReference type="GeneID" id="116940176"/>
<evidence type="ECO:0000256" key="10">
    <source>
        <dbReference type="ARBA" id="ARBA00023180"/>
    </source>
</evidence>
<keyword evidence="6 12" id="KW-0812">Transmembrane</keyword>
<comment type="subunit">
    <text evidence="3">Homotrimer.</text>
</comment>
<keyword evidence="7 12" id="KW-1133">Transmembrane helix</keyword>
<dbReference type="FunFam" id="1.10.3430.10:FF:000001">
    <property type="entry name" value="Ammonium transporter Rh type C"/>
    <property type="match status" value="1"/>
</dbReference>
<evidence type="ECO:0000259" key="13">
    <source>
        <dbReference type="Pfam" id="PF00909"/>
    </source>
</evidence>
<dbReference type="Gene3D" id="1.10.3430.10">
    <property type="entry name" value="Ammonium transporter AmtB like domains"/>
    <property type="match status" value="1"/>
</dbReference>
<accession>A0AAJ7STY5</accession>
<evidence type="ECO:0000256" key="3">
    <source>
        <dbReference type="ARBA" id="ARBA00011233"/>
    </source>
</evidence>
<feature type="transmembrane region" description="Helical" evidence="12">
    <location>
        <begin position="254"/>
        <end position="273"/>
    </location>
</feature>
<gene>
    <name evidence="15" type="primary">LOC116940176</name>
</gene>
<keyword evidence="5" id="KW-1003">Cell membrane</keyword>
<dbReference type="InterPro" id="IPR024041">
    <property type="entry name" value="NH4_transpt_AmtB-like_dom"/>
</dbReference>
<feature type="transmembrane region" description="Helical" evidence="12">
    <location>
        <begin position="214"/>
        <end position="234"/>
    </location>
</feature>
<feature type="transmembrane region" description="Helical" evidence="12">
    <location>
        <begin position="12"/>
        <end position="33"/>
    </location>
</feature>
<organism evidence="14 15">
    <name type="scientific">Petromyzon marinus</name>
    <name type="common">Sea lamprey</name>
    <dbReference type="NCBI Taxonomy" id="7757"/>
    <lineage>
        <taxon>Eukaryota</taxon>
        <taxon>Metazoa</taxon>
        <taxon>Chordata</taxon>
        <taxon>Craniata</taxon>
        <taxon>Vertebrata</taxon>
        <taxon>Cyclostomata</taxon>
        <taxon>Hyperoartia</taxon>
        <taxon>Petromyzontiformes</taxon>
        <taxon>Petromyzontidae</taxon>
        <taxon>Petromyzon</taxon>
    </lineage>
</organism>
<dbReference type="GO" id="GO:0008519">
    <property type="term" value="F:ammonium channel activity"/>
    <property type="evidence" value="ECO:0007669"/>
    <property type="project" value="InterPro"/>
</dbReference>
<evidence type="ECO:0000256" key="9">
    <source>
        <dbReference type="ARBA" id="ARBA00023177"/>
    </source>
</evidence>
<evidence type="ECO:0000256" key="11">
    <source>
        <dbReference type="SAM" id="MobiDB-lite"/>
    </source>
</evidence>
<feature type="domain" description="Ammonium transporter AmtB-like" evidence="13">
    <location>
        <begin position="54"/>
        <end position="431"/>
    </location>
</feature>
<feature type="transmembrane region" description="Helical" evidence="12">
    <location>
        <begin position="153"/>
        <end position="172"/>
    </location>
</feature>
<comment type="subcellular location">
    <subcellularLocation>
        <location evidence="1">Cell membrane</location>
        <topology evidence="1">Multi-pass membrane protein</topology>
    </subcellularLocation>
</comment>
<keyword evidence="4" id="KW-0813">Transport</keyword>
<comment type="similarity">
    <text evidence="2">Belongs to the ammonium transporter (TC 2.A.49) family. Rh subfamily.</text>
</comment>
<dbReference type="KEGG" id="pmrn:116940176"/>
<sequence>MAINPTLLRIRLPALAIFLQIAMIILFGVFIRYDENADPILSTEHNLTGDRIIQNEFYFRYPSFQDVHVMIFIGFGFLMTFLKRYGFSSVGFNFMLAAFGIQWATLMQGWFEHLDSDGKIRVGVINMINADFCTASVLIAFGAVLGKTSPVQMLFMAIIQVTLFAVNEFIILHPLHCNDAGGSMTIHTFGCYFGLAVSRVLYRPGLKDGHSKNGSVYHSDLFAMIGTLYLWMYWPSFNSAISVTGTDQHRAAINTYYALTACVLASVAMSSLLDKRGRLDMVHIQNATLAGGVAMGTSGEMMITAYGALIVGFVTGIVSTLGFKYLSPFMASKLKIQDTCGIHNLHGMPGIIGGITGAITAATAPTSGTYGERLTETFSVLTKQPERLLGGFQMAGTLVAIAMGIVGGTIVGFILKLPIWDYPEDEECYEDEHYWEVPESDEESAPAVSPQPQPKHNNEQDFNMTIENAKAAA</sequence>
<feature type="transmembrane region" description="Helical" evidence="12">
    <location>
        <begin position="392"/>
        <end position="415"/>
    </location>
</feature>
<dbReference type="RefSeq" id="XP_032805434.1">
    <property type="nucleotide sequence ID" value="XM_032949543.1"/>
</dbReference>
<evidence type="ECO:0000256" key="4">
    <source>
        <dbReference type="ARBA" id="ARBA00022448"/>
    </source>
</evidence>
<keyword evidence="14" id="KW-1185">Reference proteome</keyword>
<evidence type="ECO:0000256" key="7">
    <source>
        <dbReference type="ARBA" id="ARBA00022989"/>
    </source>
</evidence>
<evidence type="ECO:0000256" key="12">
    <source>
        <dbReference type="SAM" id="Phobius"/>
    </source>
</evidence>
<dbReference type="Proteomes" id="UP001318040">
    <property type="component" value="Chromosome 1"/>
</dbReference>
<dbReference type="AlphaFoldDB" id="A0AAJ7STY5"/>
<dbReference type="SUPFAM" id="SSF111352">
    <property type="entry name" value="Ammonium transporter"/>
    <property type="match status" value="1"/>
</dbReference>
<evidence type="ECO:0000256" key="8">
    <source>
        <dbReference type="ARBA" id="ARBA00023136"/>
    </source>
</evidence>
<keyword evidence="9" id="KW-0924">Ammonia transport</keyword>
<feature type="transmembrane region" description="Helical" evidence="12">
    <location>
        <begin position="123"/>
        <end position="146"/>
    </location>
</feature>
<dbReference type="Pfam" id="PF00909">
    <property type="entry name" value="Ammonium_transp"/>
    <property type="match status" value="1"/>
</dbReference>
<dbReference type="PANTHER" id="PTHR11730:SF30">
    <property type="entry name" value="AMMONIUM TRANSPORTER RH TYPE C"/>
    <property type="match status" value="1"/>
</dbReference>
<dbReference type="GO" id="GO:0097272">
    <property type="term" value="P:ammonium homeostasis"/>
    <property type="evidence" value="ECO:0007669"/>
    <property type="project" value="TreeGrafter"/>
</dbReference>
<protein>
    <submittedName>
        <fullName evidence="15">Ammonium transporter Rh type C-like</fullName>
    </submittedName>
</protein>
<dbReference type="InterPro" id="IPR029020">
    <property type="entry name" value="Ammonium/urea_transptr"/>
</dbReference>
<evidence type="ECO:0000313" key="14">
    <source>
        <dbReference type="Proteomes" id="UP001318040"/>
    </source>
</evidence>
<evidence type="ECO:0000256" key="5">
    <source>
        <dbReference type="ARBA" id="ARBA00022475"/>
    </source>
</evidence>
<reference evidence="15" key="1">
    <citation type="submission" date="2025-08" db="UniProtKB">
        <authorList>
            <consortium name="RefSeq"/>
        </authorList>
    </citation>
    <scope>IDENTIFICATION</scope>
    <source>
        <tissue evidence="15">Sperm</tissue>
    </source>
</reference>
<feature type="transmembrane region" description="Helical" evidence="12">
    <location>
        <begin position="92"/>
        <end position="111"/>
    </location>
</feature>
<dbReference type="PANTHER" id="PTHR11730">
    <property type="entry name" value="AMMONIUM TRANSPORTER"/>
    <property type="match status" value="1"/>
</dbReference>
<dbReference type="GO" id="GO:0005886">
    <property type="term" value="C:plasma membrane"/>
    <property type="evidence" value="ECO:0007669"/>
    <property type="project" value="UniProtKB-SubCell"/>
</dbReference>
<evidence type="ECO:0000256" key="2">
    <source>
        <dbReference type="ARBA" id="ARBA00011036"/>
    </source>
</evidence>
<feature type="transmembrane region" description="Helical" evidence="12">
    <location>
        <begin position="303"/>
        <end position="323"/>
    </location>
</feature>
<dbReference type="InterPro" id="IPR002229">
    <property type="entry name" value="RhesusRHD"/>
</dbReference>
<keyword evidence="8 12" id="KW-0472">Membrane</keyword>
<evidence type="ECO:0000256" key="6">
    <source>
        <dbReference type="ARBA" id="ARBA00022692"/>
    </source>
</evidence>
<proteinExistence type="inferred from homology"/>